<organism evidence="10 11">
    <name type="scientific">Streptomyces iconiensis</name>
    <dbReference type="NCBI Taxonomy" id="1384038"/>
    <lineage>
        <taxon>Bacteria</taxon>
        <taxon>Bacillati</taxon>
        <taxon>Actinomycetota</taxon>
        <taxon>Actinomycetes</taxon>
        <taxon>Kitasatosporales</taxon>
        <taxon>Streptomycetaceae</taxon>
        <taxon>Streptomyces</taxon>
    </lineage>
</organism>
<dbReference type="Proteomes" id="UP001214441">
    <property type="component" value="Unassembled WGS sequence"/>
</dbReference>
<evidence type="ECO:0000259" key="9">
    <source>
        <dbReference type="PROSITE" id="PS50928"/>
    </source>
</evidence>
<evidence type="ECO:0000256" key="3">
    <source>
        <dbReference type="ARBA" id="ARBA00022475"/>
    </source>
</evidence>
<evidence type="ECO:0000313" key="10">
    <source>
        <dbReference type="EMBL" id="MDJ1133600.1"/>
    </source>
</evidence>
<dbReference type="Gene3D" id="1.10.3720.10">
    <property type="entry name" value="MetI-like"/>
    <property type="match status" value="1"/>
</dbReference>
<feature type="transmembrane region" description="Helical" evidence="7">
    <location>
        <begin position="294"/>
        <end position="314"/>
    </location>
</feature>
<dbReference type="CDD" id="cd06261">
    <property type="entry name" value="TM_PBP2"/>
    <property type="match status" value="1"/>
</dbReference>
<accession>A0ABT6ZX08</accession>
<feature type="transmembrane region" description="Helical" evidence="7">
    <location>
        <begin position="240"/>
        <end position="258"/>
    </location>
</feature>
<reference evidence="10 11" key="1">
    <citation type="submission" date="2023-05" db="EMBL/GenBank/DDBJ databases">
        <title>Streptantibioticus silvisoli sp. nov., acidotolerant actinomycetes 1 from pine litter.</title>
        <authorList>
            <person name="Swiecimska M."/>
            <person name="Golinska P."/>
            <person name="Sangal V."/>
            <person name="Wachnowicz B."/>
            <person name="Goodfellow M."/>
        </authorList>
    </citation>
    <scope>NUCLEOTIDE SEQUENCE [LARGE SCALE GENOMIC DNA]</scope>
    <source>
        <strain evidence="10 11">DSM 42109</strain>
    </source>
</reference>
<evidence type="ECO:0000313" key="11">
    <source>
        <dbReference type="Proteomes" id="UP001214441"/>
    </source>
</evidence>
<feature type="transmembrane region" description="Helical" evidence="7">
    <location>
        <begin position="104"/>
        <end position="125"/>
    </location>
</feature>
<keyword evidence="2 7" id="KW-0813">Transport</keyword>
<evidence type="ECO:0000256" key="1">
    <source>
        <dbReference type="ARBA" id="ARBA00004651"/>
    </source>
</evidence>
<dbReference type="PROSITE" id="PS50928">
    <property type="entry name" value="ABC_TM1"/>
    <property type="match status" value="1"/>
</dbReference>
<keyword evidence="11" id="KW-1185">Reference proteome</keyword>
<dbReference type="PANTHER" id="PTHR43227">
    <property type="entry name" value="BLL4140 PROTEIN"/>
    <property type="match status" value="1"/>
</dbReference>
<evidence type="ECO:0000256" key="7">
    <source>
        <dbReference type="RuleBase" id="RU363032"/>
    </source>
</evidence>
<dbReference type="Pfam" id="PF00528">
    <property type="entry name" value="BPD_transp_1"/>
    <property type="match status" value="1"/>
</dbReference>
<dbReference type="EMBL" id="JANCPR020000015">
    <property type="protein sequence ID" value="MDJ1133600.1"/>
    <property type="molecule type" value="Genomic_DNA"/>
</dbReference>
<feature type="region of interest" description="Disordered" evidence="8">
    <location>
        <begin position="1"/>
        <end position="38"/>
    </location>
</feature>
<comment type="similarity">
    <text evidence="7">Belongs to the binding-protein-dependent transport system permease family.</text>
</comment>
<keyword evidence="4 7" id="KW-0812">Transmembrane</keyword>
<dbReference type="InterPro" id="IPR000515">
    <property type="entry name" value="MetI-like"/>
</dbReference>
<comment type="subcellular location">
    <subcellularLocation>
        <location evidence="1 7">Cell membrane</location>
        <topology evidence="1 7">Multi-pass membrane protein</topology>
    </subcellularLocation>
</comment>
<dbReference type="PANTHER" id="PTHR43227:SF8">
    <property type="entry name" value="DIACETYLCHITOBIOSE UPTAKE SYSTEM PERMEASE PROTEIN DASB"/>
    <property type="match status" value="1"/>
</dbReference>
<keyword evidence="5 7" id="KW-1133">Transmembrane helix</keyword>
<dbReference type="InterPro" id="IPR050809">
    <property type="entry name" value="UgpAE/MalFG_permease"/>
</dbReference>
<dbReference type="RefSeq" id="WP_274045393.1">
    <property type="nucleotide sequence ID" value="NZ_JANCPR020000015.1"/>
</dbReference>
<feature type="transmembrane region" description="Helical" evidence="7">
    <location>
        <begin position="43"/>
        <end position="68"/>
    </location>
</feature>
<dbReference type="InterPro" id="IPR035906">
    <property type="entry name" value="MetI-like_sf"/>
</dbReference>
<evidence type="ECO:0000256" key="5">
    <source>
        <dbReference type="ARBA" id="ARBA00022989"/>
    </source>
</evidence>
<proteinExistence type="inferred from homology"/>
<name>A0ABT6ZX08_9ACTN</name>
<keyword evidence="6 7" id="KW-0472">Membrane</keyword>
<evidence type="ECO:0000256" key="2">
    <source>
        <dbReference type="ARBA" id="ARBA00022448"/>
    </source>
</evidence>
<evidence type="ECO:0000256" key="6">
    <source>
        <dbReference type="ARBA" id="ARBA00023136"/>
    </source>
</evidence>
<evidence type="ECO:0000256" key="8">
    <source>
        <dbReference type="SAM" id="MobiDB-lite"/>
    </source>
</evidence>
<keyword evidence="3" id="KW-1003">Cell membrane</keyword>
<comment type="caution">
    <text evidence="10">The sequence shown here is derived from an EMBL/GenBank/DDBJ whole genome shotgun (WGS) entry which is preliminary data.</text>
</comment>
<sequence length="322" mass="34971">MSTAPVLGTASQPADPSPPAARGARADRGRGSRRGSRRAQGGTWLAVPALVWYVVFMVGPVLAIFVIASLHWPGMLQPRSFAGLDNYRTVLDDPVFWQAFRNTLTQLAIALPVMMVCAYMLAYYVAQRPPGHRVLRYLLFIPGLISTPAKAMFFYAALSPDGLVNGVLRDLGLGSLAKVWLADSGTALYAIIALDIWAGIGFTAVLIAARLGSVSEEIGEAAQLDGAGHWRTMWSIHFPIIRDYFGVATMLQFLWTLFGSAQHVLLLTQGGPGNASSTLSFLVYQRAFLQADLGYSQAVGVFLFVLGLVGMLLIRRAFRQNH</sequence>
<feature type="transmembrane region" description="Helical" evidence="7">
    <location>
        <begin position="187"/>
        <end position="209"/>
    </location>
</feature>
<protein>
    <submittedName>
        <fullName evidence="10">Sugar ABC transporter permease</fullName>
    </submittedName>
</protein>
<evidence type="ECO:0000256" key="4">
    <source>
        <dbReference type="ARBA" id="ARBA00022692"/>
    </source>
</evidence>
<feature type="domain" description="ABC transmembrane type-1" evidence="9">
    <location>
        <begin position="100"/>
        <end position="314"/>
    </location>
</feature>
<feature type="transmembrane region" description="Helical" evidence="7">
    <location>
        <begin position="137"/>
        <end position="158"/>
    </location>
</feature>
<dbReference type="SUPFAM" id="SSF161098">
    <property type="entry name" value="MetI-like"/>
    <property type="match status" value="1"/>
</dbReference>
<gene>
    <name evidence="10" type="ORF">NMN56_016835</name>
</gene>